<gene>
    <name evidence="1" type="ORF">LCGC14_3026940</name>
</gene>
<reference evidence="1" key="1">
    <citation type="journal article" date="2015" name="Nature">
        <title>Complex archaea that bridge the gap between prokaryotes and eukaryotes.</title>
        <authorList>
            <person name="Spang A."/>
            <person name="Saw J.H."/>
            <person name="Jorgensen S.L."/>
            <person name="Zaremba-Niedzwiedzka K."/>
            <person name="Martijn J."/>
            <person name="Lind A.E."/>
            <person name="van Eijk R."/>
            <person name="Schleper C."/>
            <person name="Guy L."/>
            <person name="Ettema T.J."/>
        </authorList>
    </citation>
    <scope>NUCLEOTIDE SEQUENCE</scope>
</reference>
<dbReference type="EMBL" id="LAZR01063098">
    <property type="protein sequence ID" value="KKK60177.1"/>
    <property type="molecule type" value="Genomic_DNA"/>
</dbReference>
<proteinExistence type="predicted"/>
<dbReference type="AlphaFoldDB" id="A0A0F8WTE0"/>
<sequence length="35" mass="3668">MVESKVGAILGRLMTTGPVGGEVGVWKGKTARRLL</sequence>
<feature type="non-terminal residue" evidence="1">
    <location>
        <position position="35"/>
    </location>
</feature>
<evidence type="ECO:0000313" key="1">
    <source>
        <dbReference type="EMBL" id="KKK60177.1"/>
    </source>
</evidence>
<protein>
    <submittedName>
        <fullName evidence="1">Uncharacterized protein</fullName>
    </submittedName>
</protein>
<comment type="caution">
    <text evidence="1">The sequence shown here is derived from an EMBL/GenBank/DDBJ whole genome shotgun (WGS) entry which is preliminary data.</text>
</comment>
<accession>A0A0F8WTE0</accession>
<organism evidence="1">
    <name type="scientific">marine sediment metagenome</name>
    <dbReference type="NCBI Taxonomy" id="412755"/>
    <lineage>
        <taxon>unclassified sequences</taxon>
        <taxon>metagenomes</taxon>
        <taxon>ecological metagenomes</taxon>
    </lineage>
</organism>
<name>A0A0F8WTE0_9ZZZZ</name>